<evidence type="ECO:0000259" key="1">
    <source>
        <dbReference type="Pfam" id="PF17042"/>
    </source>
</evidence>
<dbReference type="Gene3D" id="3.40.980.20">
    <property type="entry name" value="Four-carbon acid sugar kinase, nucleotide binding domain"/>
    <property type="match status" value="1"/>
</dbReference>
<accession>A0A087LSY6</accession>
<dbReference type="RefSeq" id="WP_035087707.1">
    <property type="nucleotide sequence ID" value="NZ_JQGC01000044.1"/>
</dbReference>
<protein>
    <recommendedName>
        <fullName evidence="1">Four-carbon acid sugar kinase nucleotide binding domain-containing protein</fullName>
    </recommendedName>
</protein>
<sequence>IIAGGETSGAVVAGLGLESLDIGPEIDPGVPWMYSKAGETPIAIALKSGNFGADNMFIKAWDLLR</sequence>
<evidence type="ECO:0000313" key="2">
    <source>
        <dbReference type="EMBL" id="KFL27739.1"/>
    </source>
</evidence>
<dbReference type="EMBL" id="JQGC01000044">
    <property type="protein sequence ID" value="KFL27739.1"/>
    <property type="molecule type" value="Genomic_DNA"/>
</dbReference>
<evidence type="ECO:0000313" key="3">
    <source>
        <dbReference type="Proteomes" id="UP000028981"/>
    </source>
</evidence>
<name>A0A087LSY6_9HYPH</name>
<feature type="non-terminal residue" evidence="2">
    <location>
        <position position="1"/>
    </location>
</feature>
<comment type="caution">
    <text evidence="2">The sequence shown here is derived from an EMBL/GenBank/DDBJ whole genome shotgun (WGS) entry which is preliminary data.</text>
</comment>
<dbReference type="Proteomes" id="UP000028981">
    <property type="component" value="Unassembled WGS sequence"/>
</dbReference>
<feature type="domain" description="Four-carbon acid sugar kinase nucleotide binding" evidence="1">
    <location>
        <begin position="1"/>
        <end position="57"/>
    </location>
</feature>
<reference evidence="2 3" key="1">
    <citation type="submission" date="2014-08" db="EMBL/GenBank/DDBJ databases">
        <authorList>
            <person name="Hassan Y.I."/>
            <person name="Lepp D."/>
            <person name="Zhou T."/>
        </authorList>
    </citation>
    <scope>NUCLEOTIDE SEQUENCE [LARGE SCALE GENOMIC DNA]</scope>
    <source>
        <strain evidence="2 3">IFO13584</strain>
    </source>
</reference>
<dbReference type="Pfam" id="PF17042">
    <property type="entry name" value="NBD_C"/>
    <property type="match status" value="1"/>
</dbReference>
<gene>
    <name evidence="2" type="ORF">JP75_25175</name>
</gene>
<organism evidence="2 3">
    <name type="scientific">Devosia riboflavina</name>
    <dbReference type="NCBI Taxonomy" id="46914"/>
    <lineage>
        <taxon>Bacteria</taxon>
        <taxon>Pseudomonadati</taxon>
        <taxon>Pseudomonadota</taxon>
        <taxon>Alphaproteobacteria</taxon>
        <taxon>Hyphomicrobiales</taxon>
        <taxon>Devosiaceae</taxon>
        <taxon>Devosia</taxon>
    </lineage>
</organism>
<dbReference type="InterPro" id="IPR042213">
    <property type="entry name" value="NBD_C_sf"/>
</dbReference>
<dbReference type="InterPro" id="IPR031475">
    <property type="entry name" value="NBD_C"/>
</dbReference>
<keyword evidence="3" id="KW-1185">Reference proteome</keyword>
<dbReference type="AlphaFoldDB" id="A0A087LSY6"/>
<proteinExistence type="predicted"/>
<dbReference type="SUPFAM" id="SSF142764">
    <property type="entry name" value="YgbK-like"/>
    <property type="match status" value="1"/>
</dbReference>
<dbReference type="STRING" id="46914.JP75_25175"/>